<proteinExistence type="predicted"/>
<name>F3ZV33_9BACE</name>
<evidence type="ECO:0000313" key="2">
    <source>
        <dbReference type="Proteomes" id="UP000018439"/>
    </source>
</evidence>
<accession>F3ZV33</accession>
<dbReference type="HOGENOM" id="CLU_1303986_0_0_10"/>
<keyword evidence="2" id="KW-1185">Reference proteome</keyword>
<dbReference type="Proteomes" id="UP000018439">
    <property type="component" value="Chromosome"/>
</dbReference>
<evidence type="ECO:0008006" key="3">
    <source>
        <dbReference type="Google" id="ProtNLM"/>
    </source>
</evidence>
<sequence length="220" mass="25979">MKKLLFFTITILTTIHINSYSRTFVNDPTFKKLFKTTLDKFENNSTADKYTNAIAELKRIDMIYPNEWINSYQIALLEIQKSFLDLNEKNNFLLDDAKNNIDKIKRNKKADISEVYTLEGYYYYALIAKEPKENGPKLYKDVFACYQKALKYNKNNPRANLLLLIFKMNMAGFMGQKENDICQQLDSISELFKNELFDYYKPCWGDKTLDSLLLKYCCNR</sequence>
<reference evidence="1 2" key="1">
    <citation type="journal article" date="2011" name="Stand. Genomic Sci.">
        <title>Non-contiguous finished genome sequence of Bacteroides coprosuis type strain (PC139).</title>
        <authorList>
            <person name="Land M."/>
            <person name="Held B."/>
            <person name="Gronow S."/>
            <person name="Abt B."/>
            <person name="Lucas S."/>
            <person name="Del Rio T.G."/>
            <person name="Nolan M."/>
            <person name="Tice H."/>
            <person name="Cheng J.F."/>
            <person name="Pitluck S."/>
            <person name="Liolios K."/>
            <person name="Pagani I."/>
            <person name="Ivanova N."/>
            <person name="Mavromatis K."/>
            <person name="Mikhailova N."/>
            <person name="Pati A."/>
            <person name="Tapia R."/>
            <person name="Han C."/>
            <person name="Goodwin L."/>
            <person name="Chen A."/>
            <person name="Palaniappan K."/>
            <person name="Hauser L."/>
            <person name="Brambilla E.M."/>
            <person name="Rohde M."/>
            <person name="Goker M."/>
            <person name="Detter J.C."/>
            <person name="Woyke T."/>
            <person name="Bristow J."/>
            <person name="Eisen J.A."/>
            <person name="Markowitz V."/>
            <person name="Hugenholtz P."/>
            <person name="Kyrpides N.C."/>
            <person name="Klenk H.P."/>
            <person name="Lapidus A."/>
        </authorList>
    </citation>
    <scope>NUCLEOTIDE SEQUENCE</scope>
    <source>
        <strain evidence="1 2">DSM 18011</strain>
    </source>
</reference>
<dbReference type="eggNOG" id="ENOG5033CZN">
    <property type="taxonomic scope" value="Bacteria"/>
</dbReference>
<dbReference type="OrthoDB" id="1150971at2"/>
<dbReference type="AlphaFoldDB" id="F3ZV33"/>
<dbReference type="STRING" id="679937.Bcop_2337"/>
<gene>
    <name evidence="1" type="ORF">Bcop_2337</name>
</gene>
<organism evidence="1 2">
    <name type="scientific">Bacteroides coprosuis DSM 18011</name>
    <dbReference type="NCBI Taxonomy" id="679937"/>
    <lineage>
        <taxon>Bacteria</taxon>
        <taxon>Pseudomonadati</taxon>
        <taxon>Bacteroidota</taxon>
        <taxon>Bacteroidia</taxon>
        <taxon>Bacteroidales</taxon>
        <taxon>Bacteroidaceae</taxon>
        <taxon>Bacteroides</taxon>
    </lineage>
</organism>
<dbReference type="EMBL" id="CM001167">
    <property type="protein sequence ID" value="EGJ72491.1"/>
    <property type="molecule type" value="Genomic_DNA"/>
</dbReference>
<protein>
    <recommendedName>
        <fullName evidence="3">TPR repeat-containing protein</fullName>
    </recommendedName>
</protein>
<evidence type="ECO:0000313" key="1">
    <source>
        <dbReference type="EMBL" id="EGJ72491.1"/>
    </source>
</evidence>